<comment type="similarity">
    <text evidence="1">Belongs to the short-chain dehydrogenases/reductases (SDR) family.</text>
</comment>
<gene>
    <name evidence="3" type="ORF">WR25_08532</name>
</gene>
<evidence type="ECO:0000256" key="1">
    <source>
        <dbReference type="ARBA" id="ARBA00006484"/>
    </source>
</evidence>
<dbReference type="AlphaFoldDB" id="A0A2A2K0H0"/>
<dbReference type="Pfam" id="PF13561">
    <property type="entry name" value="adh_short_C2"/>
    <property type="match status" value="3"/>
</dbReference>
<protein>
    <recommendedName>
        <fullName evidence="5">Short-chain dehydrogenase</fullName>
    </recommendedName>
</protein>
<comment type="caution">
    <text evidence="3">The sequence shown here is derived from an EMBL/GenBank/DDBJ whole genome shotgun (WGS) entry which is preliminary data.</text>
</comment>
<sequence length="406" mass="42660">MSLFDLTGKVAIVTGSSRGIGKASAIELARAGARVVISSRKQDACDAVAAEINAAFGEGRAIAIAASISDKAALQALVDRTRAAWGQIDVLVCNAASNPYYGPLAGIADDQFRKILDNNILSNHWLIQMVAPEMRERREGSIVIVSSIGGLKGSDVIGAYNVSKAADFQLARNYAVEYGPDNVRVNCIAPGLIKTDFARALWDTPEAETRSSRHTPLRRLGDPIDIAGAVVYLASDASRYMTGQAMVVDGGGGRVLVADLTDGADATADAIRQAGGTAEALRIDAGSEADVVRAIDLACERFGGLDIMFANAGISGGMANIFDTDVALITDVLRPTFDYAREAGKMDRVGRLNPLRRGAQPEELAKVALFLASDDASYVNGQALAVDGGLSSSHPVTRQEYGKTAV</sequence>
<dbReference type="InterPro" id="IPR020904">
    <property type="entry name" value="Sc_DH/Rdtase_CS"/>
</dbReference>
<dbReference type="SUPFAM" id="SSF51735">
    <property type="entry name" value="NAD(P)-binding Rossmann-fold domains"/>
    <property type="match status" value="2"/>
</dbReference>
<dbReference type="NCBIfam" id="NF005559">
    <property type="entry name" value="PRK07231.1"/>
    <property type="match status" value="1"/>
</dbReference>
<dbReference type="PANTHER" id="PTHR43943">
    <property type="entry name" value="DEHYDROGENASE/REDUCTASE (SDR FAMILY) MEMBER 4"/>
    <property type="match status" value="1"/>
</dbReference>
<dbReference type="PROSITE" id="PS00061">
    <property type="entry name" value="ADH_SHORT"/>
    <property type="match status" value="1"/>
</dbReference>
<dbReference type="PRINTS" id="PR00081">
    <property type="entry name" value="GDHRDH"/>
</dbReference>
<dbReference type="EMBL" id="LIAE01009962">
    <property type="protein sequence ID" value="PAV67289.1"/>
    <property type="molecule type" value="Genomic_DNA"/>
</dbReference>
<dbReference type="Gene3D" id="3.40.50.720">
    <property type="entry name" value="NAD(P)-binding Rossmann-like Domain"/>
    <property type="match status" value="3"/>
</dbReference>
<dbReference type="InterPro" id="IPR002347">
    <property type="entry name" value="SDR_fam"/>
</dbReference>
<dbReference type="FunFam" id="3.40.50.720:FF:000084">
    <property type="entry name" value="Short-chain dehydrogenase reductase"/>
    <property type="match status" value="1"/>
</dbReference>
<organism evidence="3 4">
    <name type="scientific">Diploscapter pachys</name>
    <dbReference type="NCBI Taxonomy" id="2018661"/>
    <lineage>
        <taxon>Eukaryota</taxon>
        <taxon>Metazoa</taxon>
        <taxon>Ecdysozoa</taxon>
        <taxon>Nematoda</taxon>
        <taxon>Chromadorea</taxon>
        <taxon>Rhabditida</taxon>
        <taxon>Rhabditina</taxon>
        <taxon>Rhabditomorpha</taxon>
        <taxon>Rhabditoidea</taxon>
        <taxon>Rhabditidae</taxon>
        <taxon>Diploscapter</taxon>
    </lineage>
</organism>
<evidence type="ECO:0008006" key="5">
    <source>
        <dbReference type="Google" id="ProtNLM"/>
    </source>
</evidence>
<dbReference type="InterPro" id="IPR036291">
    <property type="entry name" value="NAD(P)-bd_dom_sf"/>
</dbReference>
<keyword evidence="2" id="KW-0560">Oxidoreductase</keyword>
<dbReference type="Proteomes" id="UP000218231">
    <property type="component" value="Unassembled WGS sequence"/>
</dbReference>
<dbReference type="OrthoDB" id="1669814at2759"/>
<dbReference type="GO" id="GO:0016491">
    <property type="term" value="F:oxidoreductase activity"/>
    <property type="evidence" value="ECO:0007669"/>
    <property type="project" value="UniProtKB-KW"/>
</dbReference>
<reference evidence="3 4" key="1">
    <citation type="journal article" date="2017" name="Curr. Biol.">
        <title>Genome architecture and evolution of a unichromosomal asexual nematode.</title>
        <authorList>
            <person name="Fradin H."/>
            <person name="Zegar C."/>
            <person name="Gutwein M."/>
            <person name="Lucas J."/>
            <person name="Kovtun M."/>
            <person name="Corcoran D."/>
            <person name="Baugh L.R."/>
            <person name="Kiontke K."/>
            <person name="Gunsalus K."/>
            <person name="Fitch D.H."/>
            <person name="Piano F."/>
        </authorList>
    </citation>
    <scope>NUCLEOTIDE SEQUENCE [LARGE SCALE GENOMIC DNA]</scope>
    <source>
        <strain evidence="3">PF1309</strain>
    </source>
</reference>
<evidence type="ECO:0000313" key="4">
    <source>
        <dbReference type="Proteomes" id="UP000218231"/>
    </source>
</evidence>
<accession>A0A2A2K0H0</accession>
<dbReference type="PANTHER" id="PTHR43943:SF2">
    <property type="entry name" value="DEHYDROGENASE_REDUCTASE 4"/>
    <property type="match status" value="1"/>
</dbReference>
<keyword evidence="4" id="KW-1185">Reference proteome</keyword>
<proteinExistence type="inferred from homology"/>
<dbReference type="STRING" id="2018661.A0A2A2K0H0"/>
<dbReference type="CDD" id="cd05233">
    <property type="entry name" value="SDR_c"/>
    <property type="match status" value="1"/>
</dbReference>
<evidence type="ECO:0000256" key="2">
    <source>
        <dbReference type="ARBA" id="ARBA00023002"/>
    </source>
</evidence>
<evidence type="ECO:0000313" key="3">
    <source>
        <dbReference type="EMBL" id="PAV67289.1"/>
    </source>
</evidence>
<name>A0A2A2K0H0_9BILA</name>